<dbReference type="InParanoid" id="A0A4S2MUW4"/>
<evidence type="ECO:0000256" key="2">
    <source>
        <dbReference type="SAM" id="Phobius"/>
    </source>
</evidence>
<dbReference type="PANTHER" id="PTHR42923">
    <property type="entry name" value="PROTOPORPHYRINOGEN OXIDASE"/>
    <property type="match status" value="1"/>
</dbReference>
<keyword evidence="2" id="KW-1133">Transmembrane helix</keyword>
<proteinExistence type="predicted"/>
<accession>A0A4S2MUW4</accession>
<keyword evidence="2" id="KW-0812">Transmembrane</keyword>
<gene>
    <name evidence="3" type="ORF">EX30DRAFT_56228</name>
</gene>
<evidence type="ECO:0000256" key="1">
    <source>
        <dbReference type="SAM" id="MobiDB-lite"/>
    </source>
</evidence>
<name>A0A4S2MUW4_9PEZI</name>
<reference evidence="3 4" key="1">
    <citation type="submission" date="2019-04" db="EMBL/GenBank/DDBJ databases">
        <title>Comparative genomics and transcriptomics to analyze fruiting body development in filamentous ascomycetes.</title>
        <authorList>
            <consortium name="DOE Joint Genome Institute"/>
            <person name="Lutkenhaus R."/>
            <person name="Traeger S."/>
            <person name="Breuer J."/>
            <person name="Kuo A."/>
            <person name="Lipzen A."/>
            <person name="Pangilinan J."/>
            <person name="Dilworth D."/>
            <person name="Sandor L."/>
            <person name="Poggeler S."/>
            <person name="Barry K."/>
            <person name="Grigoriev I.V."/>
            <person name="Nowrousian M."/>
        </authorList>
    </citation>
    <scope>NUCLEOTIDE SEQUENCE [LARGE SCALE GENOMIC DNA]</scope>
    <source>
        <strain evidence="3 4">CBS 389.68</strain>
    </source>
</reference>
<organism evidence="3 4">
    <name type="scientific">Ascodesmis nigricans</name>
    <dbReference type="NCBI Taxonomy" id="341454"/>
    <lineage>
        <taxon>Eukaryota</taxon>
        <taxon>Fungi</taxon>
        <taxon>Dikarya</taxon>
        <taxon>Ascomycota</taxon>
        <taxon>Pezizomycotina</taxon>
        <taxon>Pezizomycetes</taxon>
        <taxon>Pezizales</taxon>
        <taxon>Ascodesmidaceae</taxon>
        <taxon>Ascodesmis</taxon>
    </lineage>
</organism>
<dbReference type="PANTHER" id="PTHR42923:SF42">
    <property type="entry name" value="AMINE OXIDASE DOMAIN-CONTAINING PROTEIN"/>
    <property type="match status" value="1"/>
</dbReference>
<feature type="transmembrane region" description="Helical" evidence="2">
    <location>
        <begin position="135"/>
        <end position="157"/>
    </location>
</feature>
<dbReference type="Gene3D" id="3.50.50.60">
    <property type="entry name" value="FAD/NAD(P)-binding domain"/>
    <property type="match status" value="1"/>
</dbReference>
<evidence type="ECO:0000313" key="3">
    <source>
        <dbReference type="EMBL" id="TGZ80294.1"/>
    </source>
</evidence>
<feature type="region of interest" description="Disordered" evidence="1">
    <location>
        <begin position="364"/>
        <end position="386"/>
    </location>
</feature>
<dbReference type="OrthoDB" id="5977668at2759"/>
<keyword evidence="2" id="KW-0472">Membrane</keyword>
<feature type="compositionally biased region" description="Low complexity" evidence="1">
    <location>
        <begin position="367"/>
        <end position="376"/>
    </location>
</feature>
<dbReference type="STRING" id="341454.A0A4S2MUW4"/>
<keyword evidence="4" id="KW-1185">Reference proteome</keyword>
<dbReference type="Pfam" id="PF13450">
    <property type="entry name" value="NAD_binding_8"/>
    <property type="match status" value="1"/>
</dbReference>
<evidence type="ECO:0000313" key="4">
    <source>
        <dbReference type="Proteomes" id="UP000298138"/>
    </source>
</evidence>
<dbReference type="GO" id="GO:0016491">
    <property type="term" value="F:oxidoreductase activity"/>
    <property type="evidence" value="ECO:0007669"/>
    <property type="project" value="TreeGrafter"/>
</dbReference>
<dbReference type="SUPFAM" id="SSF51905">
    <property type="entry name" value="FAD/NAD(P)-binding domain"/>
    <property type="match status" value="1"/>
</dbReference>
<protein>
    <submittedName>
        <fullName evidence="3">FAD/NAD(P)-binding domain-containing protein</fullName>
    </submittedName>
</protein>
<dbReference type="AlphaFoldDB" id="A0A4S2MUW4"/>
<dbReference type="InterPro" id="IPR036188">
    <property type="entry name" value="FAD/NAD-bd_sf"/>
</dbReference>
<dbReference type="InterPro" id="IPR050464">
    <property type="entry name" value="Zeta_carotene_desat/Oxidored"/>
</dbReference>
<dbReference type="Proteomes" id="UP000298138">
    <property type="component" value="Unassembled WGS sequence"/>
</dbReference>
<dbReference type="EMBL" id="ML220125">
    <property type="protein sequence ID" value="TGZ80294.1"/>
    <property type="molecule type" value="Genomic_DNA"/>
</dbReference>
<sequence>MEEKSASAYMAAERKPTRVLVVGSGLAGLTTAYLLTRREGFEVDVFEMGDSPALDASSISHPINETSPSETSFQRIDIPMRSFTPPYYPRLSSLLQHLSIPTTPQNLTFTFPLLHFPSNFHSFPTPTSATSLPSFFLELVFLFLCYIYFTLLILLPYSLPTEDESLSDWCHRWYIPEKFMTQYIYPLMGAVTSADATRVGQLPAIDVILYRRRSLLSGHVVVTGGIGCVQAQLVDRIETTQRGRIIFNRRVVGVEDLNTSIDPSLQDGVKVTWTERMELGMEKMATAWYDRVVFATTPDVVAQCWKKADMLAGIPVWPVEVVVERERDQDGDTKRKMLNEIVLTDDGAAVHYIDNAISVTTRPYQRSSSLSSSSSSEPSENGKEHIATRYFTRVGKSIPAREIIRKHAILYPRRQSWKRETEMAGEKGEEGEWTCGENGVYVVGGWCWDGMVLLEGCVQSAENVVAALVFARMLEERRGEMGL</sequence>